<reference evidence="1" key="1">
    <citation type="journal article" date="2019" name="bioRxiv">
        <title>The Genome of the Zebra Mussel, Dreissena polymorpha: A Resource for Invasive Species Research.</title>
        <authorList>
            <person name="McCartney M.A."/>
            <person name="Auch B."/>
            <person name="Kono T."/>
            <person name="Mallez S."/>
            <person name="Zhang Y."/>
            <person name="Obille A."/>
            <person name="Becker A."/>
            <person name="Abrahante J.E."/>
            <person name="Garbe J."/>
            <person name="Badalamenti J.P."/>
            <person name="Herman A."/>
            <person name="Mangelson H."/>
            <person name="Liachko I."/>
            <person name="Sullivan S."/>
            <person name="Sone E.D."/>
            <person name="Koren S."/>
            <person name="Silverstein K.A.T."/>
            <person name="Beckman K.B."/>
            <person name="Gohl D.M."/>
        </authorList>
    </citation>
    <scope>NUCLEOTIDE SEQUENCE</scope>
    <source>
        <strain evidence="1">Duluth1</strain>
        <tissue evidence="1">Whole animal</tissue>
    </source>
</reference>
<dbReference type="AlphaFoldDB" id="A0A9D4GTY8"/>
<proteinExistence type="predicted"/>
<dbReference type="EMBL" id="JAIWYP010000005">
    <property type="protein sequence ID" value="KAH3821490.1"/>
    <property type="molecule type" value="Genomic_DNA"/>
</dbReference>
<protein>
    <submittedName>
        <fullName evidence="1">Uncharacterized protein</fullName>
    </submittedName>
</protein>
<sequence length="58" mass="6795">MYSSMTQGRDEHVGKRAETRRDEDLRYIVGLLLREQLIKVVGKRCHKAFQTLKKKSCS</sequence>
<gene>
    <name evidence="1" type="ORF">DPMN_123254</name>
</gene>
<name>A0A9D4GTY8_DREPO</name>
<evidence type="ECO:0000313" key="1">
    <source>
        <dbReference type="EMBL" id="KAH3821490.1"/>
    </source>
</evidence>
<evidence type="ECO:0000313" key="2">
    <source>
        <dbReference type="Proteomes" id="UP000828390"/>
    </source>
</evidence>
<comment type="caution">
    <text evidence="1">The sequence shown here is derived from an EMBL/GenBank/DDBJ whole genome shotgun (WGS) entry which is preliminary data.</text>
</comment>
<organism evidence="1 2">
    <name type="scientific">Dreissena polymorpha</name>
    <name type="common">Zebra mussel</name>
    <name type="synonym">Mytilus polymorpha</name>
    <dbReference type="NCBI Taxonomy" id="45954"/>
    <lineage>
        <taxon>Eukaryota</taxon>
        <taxon>Metazoa</taxon>
        <taxon>Spiralia</taxon>
        <taxon>Lophotrochozoa</taxon>
        <taxon>Mollusca</taxon>
        <taxon>Bivalvia</taxon>
        <taxon>Autobranchia</taxon>
        <taxon>Heteroconchia</taxon>
        <taxon>Euheterodonta</taxon>
        <taxon>Imparidentia</taxon>
        <taxon>Neoheterodontei</taxon>
        <taxon>Myida</taxon>
        <taxon>Dreissenoidea</taxon>
        <taxon>Dreissenidae</taxon>
        <taxon>Dreissena</taxon>
    </lineage>
</organism>
<accession>A0A9D4GTY8</accession>
<keyword evidence="2" id="KW-1185">Reference proteome</keyword>
<dbReference type="Proteomes" id="UP000828390">
    <property type="component" value="Unassembled WGS sequence"/>
</dbReference>
<reference evidence="1" key="2">
    <citation type="submission" date="2020-11" db="EMBL/GenBank/DDBJ databases">
        <authorList>
            <person name="McCartney M.A."/>
            <person name="Auch B."/>
            <person name="Kono T."/>
            <person name="Mallez S."/>
            <person name="Becker A."/>
            <person name="Gohl D.M."/>
            <person name="Silverstein K.A.T."/>
            <person name="Koren S."/>
            <person name="Bechman K.B."/>
            <person name="Herman A."/>
            <person name="Abrahante J.E."/>
            <person name="Garbe J."/>
        </authorList>
    </citation>
    <scope>NUCLEOTIDE SEQUENCE</scope>
    <source>
        <strain evidence="1">Duluth1</strain>
        <tissue evidence="1">Whole animal</tissue>
    </source>
</reference>